<keyword evidence="3" id="KW-1185">Reference proteome</keyword>
<proteinExistence type="predicted"/>
<reference evidence="2" key="1">
    <citation type="journal article" date="2019" name="Plant J.">
        <title>Chlorella vulgaris genome assembly and annotation reveals the molecular basis for metabolic acclimation to high light conditions.</title>
        <authorList>
            <person name="Cecchin M."/>
            <person name="Marcolungo L."/>
            <person name="Rossato M."/>
            <person name="Girolomoni L."/>
            <person name="Cosentino E."/>
            <person name="Cuine S."/>
            <person name="Li-Beisson Y."/>
            <person name="Delledonne M."/>
            <person name="Ballottari M."/>
        </authorList>
    </citation>
    <scope>NUCLEOTIDE SEQUENCE</scope>
    <source>
        <strain evidence="2">211/11P</strain>
    </source>
</reference>
<protein>
    <submittedName>
        <fullName evidence="2">Uncharacterized protein</fullName>
    </submittedName>
</protein>
<accession>A0A9D4TR33</accession>
<comment type="caution">
    <text evidence="2">The sequence shown here is derived from an EMBL/GenBank/DDBJ whole genome shotgun (WGS) entry which is preliminary data.</text>
</comment>
<evidence type="ECO:0000313" key="3">
    <source>
        <dbReference type="Proteomes" id="UP001055712"/>
    </source>
</evidence>
<name>A0A9D4TR33_CHLVU</name>
<dbReference type="Proteomes" id="UP001055712">
    <property type="component" value="Unassembled WGS sequence"/>
</dbReference>
<evidence type="ECO:0000256" key="1">
    <source>
        <dbReference type="SAM" id="MobiDB-lite"/>
    </source>
</evidence>
<feature type="region of interest" description="Disordered" evidence="1">
    <location>
        <begin position="1"/>
        <end position="24"/>
    </location>
</feature>
<dbReference type="EMBL" id="SIDB01000005">
    <property type="protein sequence ID" value="KAI3432454.1"/>
    <property type="molecule type" value="Genomic_DNA"/>
</dbReference>
<dbReference type="AlphaFoldDB" id="A0A9D4TR33"/>
<reference evidence="2" key="2">
    <citation type="submission" date="2020-11" db="EMBL/GenBank/DDBJ databases">
        <authorList>
            <person name="Cecchin M."/>
            <person name="Marcolungo L."/>
            <person name="Rossato M."/>
            <person name="Girolomoni L."/>
            <person name="Cosentino E."/>
            <person name="Cuine S."/>
            <person name="Li-Beisson Y."/>
            <person name="Delledonne M."/>
            <person name="Ballottari M."/>
        </authorList>
    </citation>
    <scope>NUCLEOTIDE SEQUENCE</scope>
    <source>
        <strain evidence="2">211/11P</strain>
        <tissue evidence="2">Whole cell</tissue>
    </source>
</reference>
<evidence type="ECO:0000313" key="2">
    <source>
        <dbReference type="EMBL" id="KAI3432454.1"/>
    </source>
</evidence>
<sequence>MPRKAALDTAMHSQREKHITSTTDDVESLNAAQLRVAEALHERLGLEFEDADEVAIAVQQSAELGKEDEDAAGVRLFSSVPAGVPFLDRACQEGSQQPPSTMALQQDGWRAKRCLDPPTEARCQAAAVEAAEIMQAAAAAVHRASATIASPTGWMPADDDPSRWSHRRKRRAAKLAAEAAAWRSAHPVHTHA</sequence>
<organism evidence="2 3">
    <name type="scientific">Chlorella vulgaris</name>
    <name type="common">Green alga</name>
    <dbReference type="NCBI Taxonomy" id="3077"/>
    <lineage>
        <taxon>Eukaryota</taxon>
        <taxon>Viridiplantae</taxon>
        <taxon>Chlorophyta</taxon>
        <taxon>core chlorophytes</taxon>
        <taxon>Trebouxiophyceae</taxon>
        <taxon>Chlorellales</taxon>
        <taxon>Chlorellaceae</taxon>
        <taxon>Chlorella clade</taxon>
        <taxon>Chlorella</taxon>
    </lineage>
</organism>
<gene>
    <name evidence="2" type="ORF">D9Q98_004004</name>
</gene>
<dbReference type="OrthoDB" id="10659576at2759"/>